<accession>A0A3D8GP36</accession>
<dbReference type="Pfam" id="PF00011">
    <property type="entry name" value="HSP20"/>
    <property type="match status" value="1"/>
</dbReference>
<proteinExistence type="inferred from homology"/>
<dbReference type="AlphaFoldDB" id="A0A3D8GP36"/>
<dbReference type="InterPro" id="IPR002068">
    <property type="entry name" value="A-crystallin/Hsp20_dom"/>
</dbReference>
<sequence>MKPFHTKGSDRVKGKANRSKITKTLGSDFMELLTEVAPLIGPRIDCIWTENLLYITADLAGARPHDINLGINSGSLIISGVIHPPANIPAKKIIRQERFFGPFQKKIKLPVHCLPDRLKAELEYGILTITIPLFSKTSAQEESHDDHSV</sequence>
<protein>
    <recommendedName>
        <fullName evidence="3">SHSP domain-containing protein</fullName>
    </recommendedName>
</protein>
<dbReference type="CDD" id="cd06464">
    <property type="entry name" value="ACD_sHsps-like"/>
    <property type="match status" value="1"/>
</dbReference>
<evidence type="ECO:0000259" key="3">
    <source>
        <dbReference type="PROSITE" id="PS01031"/>
    </source>
</evidence>
<dbReference type="InterPro" id="IPR008978">
    <property type="entry name" value="HSP20-like_chaperone"/>
</dbReference>
<dbReference type="SUPFAM" id="SSF49764">
    <property type="entry name" value="HSP20-like chaperones"/>
    <property type="match status" value="1"/>
</dbReference>
<evidence type="ECO:0000256" key="1">
    <source>
        <dbReference type="PROSITE-ProRule" id="PRU00285"/>
    </source>
</evidence>
<evidence type="ECO:0000313" key="4">
    <source>
        <dbReference type="EMBL" id="RDU36051.1"/>
    </source>
</evidence>
<dbReference type="Gene3D" id="2.60.40.790">
    <property type="match status" value="1"/>
</dbReference>
<gene>
    <name evidence="4" type="ORF">DRW41_15805</name>
</gene>
<comment type="caution">
    <text evidence="4">The sequence shown here is derived from an EMBL/GenBank/DDBJ whole genome shotgun (WGS) entry which is preliminary data.</text>
</comment>
<dbReference type="EMBL" id="QNQT01000007">
    <property type="protein sequence ID" value="RDU36051.1"/>
    <property type="molecule type" value="Genomic_DNA"/>
</dbReference>
<name>A0A3D8GP36_9BACI</name>
<evidence type="ECO:0000256" key="2">
    <source>
        <dbReference type="RuleBase" id="RU003616"/>
    </source>
</evidence>
<keyword evidence="5" id="KW-1185">Reference proteome</keyword>
<evidence type="ECO:0000313" key="5">
    <source>
        <dbReference type="Proteomes" id="UP000257144"/>
    </source>
</evidence>
<dbReference type="PROSITE" id="PS01031">
    <property type="entry name" value="SHSP"/>
    <property type="match status" value="1"/>
</dbReference>
<dbReference type="OrthoDB" id="9811615at2"/>
<organism evidence="4 5">
    <name type="scientific">Neobacillus piezotolerans</name>
    <dbReference type="NCBI Taxonomy" id="2259171"/>
    <lineage>
        <taxon>Bacteria</taxon>
        <taxon>Bacillati</taxon>
        <taxon>Bacillota</taxon>
        <taxon>Bacilli</taxon>
        <taxon>Bacillales</taxon>
        <taxon>Bacillaceae</taxon>
        <taxon>Neobacillus</taxon>
    </lineage>
</organism>
<dbReference type="Proteomes" id="UP000257144">
    <property type="component" value="Unassembled WGS sequence"/>
</dbReference>
<feature type="domain" description="SHSP" evidence="3">
    <location>
        <begin position="35"/>
        <end position="149"/>
    </location>
</feature>
<reference evidence="4 5" key="1">
    <citation type="submission" date="2018-07" db="EMBL/GenBank/DDBJ databases">
        <title>Bacillus sp. YLB-04 draft genome sequence.</title>
        <authorList>
            <person name="Yu L."/>
            <person name="Tang X."/>
        </authorList>
    </citation>
    <scope>NUCLEOTIDE SEQUENCE [LARGE SCALE GENOMIC DNA]</scope>
    <source>
        <strain evidence="4 5">YLB-04</strain>
    </source>
</reference>
<comment type="similarity">
    <text evidence="1 2">Belongs to the small heat shock protein (HSP20) family.</text>
</comment>